<accession>A0A167NUP5</accession>
<evidence type="ECO:0000256" key="2">
    <source>
        <dbReference type="ARBA" id="ARBA00011084"/>
    </source>
</evidence>
<dbReference type="RefSeq" id="WP_063373324.1">
    <property type="nucleotide sequence ID" value="NZ_AUXX01000007.1"/>
</dbReference>
<dbReference type="GO" id="GO:0005886">
    <property type="term" value="C:plasma membrane"/>
    <property type="evidence" value="ECO:0007669"/>
    <property type="project" value="UniProtKB-SubCell"/>
</dbReference>
<dbReference type="AlphaFoldDB" id="A0A167NUP5"/>
<sequence length="255" mass="28644">MFKGKRSQTGFTLIEVMVALVILAFIVTASHQILDTSIKAKEASDETIAELEGLQTTFRLMDQDFNQMTKREVRNEAGDFSPTYIIHGRYSLESQYDGIAFIRDGWTNPVSLLPRSELQAVGYRVKDDNLERVYRVYVDELDGSEPRAQVLLENVEELKFEFLDDKQKWQDNWQIKALPLAVAVTIQREDSEPMRRIFLTPGDGKVEQAKTGQSGGRNSPGDNGLDSASDGLNGNNDNRNGNNRNGNNSQRGGRP</sequence>
<evidence type="ECO:0000256" key="9">
    <source>
        <dbReference type="ARBA" id="ARBA00023136"/>
    </source>
</evidence>
<dbReference type="PANTHER" id="PTHR39583">
    <property type="entry name" value="TYPE II SECRETION SYSTEM PROTEIN J-RELATED"/>
    <property type="match status" value="1"/>
</dbReference>
<keyword evidence="6" id="KW-0997">Cell inner membrane</keyword>
<evidence type="ECO:0000256" key="11">
    <source>
        <dbReference type="SAM" id="Phobius"/>
    </source>
</evidence>
<dbReference type="InterPro" id="IPR051621">
    <property type="entry name" value="T2SS_protein_J"/>
</dbReference>
<dbReference type="InterPro" id="IPR045584">
    <property type="entry name" value="Pilin-like"/>
</dbReference>
<dbReference type="SUPFAM" id="SSF54523">
    <property type="entry name" value="Pili subunits"/>
    <property type="match status" value="1"/>
</dbReference>
<feature type="compositionally biased region" description="Polar residues" evidence="10">
    <location>
        <begin position="210"/>
        <end position="221"/>
    </location>
</feature>
<dbReference type="Gene3D" id="2.10.70.20">
    <property type="entry name" value="gspk-gspi-gspj complex like domains"/>
    <property type="match status" value="1"/>
</dbReference>
<comment type="similarity">
    <text evidence="2">Belongs to the GSP J family.</text>
</comment>
<comment type="caution">
    <text evidence="12">The sequence shown here is derived from an EMBL/GenBank/DDBJ whole genome shotgun (WGS) entry which is preliminary data.</text>
</comment>
<dbReference type="Pfam" id="PF07963">
    <property type="entry name" value="N_methyl"/>
    <property type="match status" value="1"/>
</dbReference>
<keyword evidence="4" id="KW-1003">Cell membrane</keyword>
<proteinExistence type="inferred from homology"/>
<evidence type="ECO:0000256" key="10">
    <source>
        <dbReference type="SAM" id="MobiDB-lite"/>
    </source>
</evidence>
<feature type="transmembrane region" description="Helical" evidence="11">
    <location>
        <begin position="12"/>
        <end position="34"/>
    </location>
</feature>
<evidence type="ECO:0000256" key="7">
    <source>
        <dbReference type="ARBA" id="ARBA00022692"/>
    </source>
</evidence>
<dbReference type="Pfam" id="PF11612">
    <property type="entry name" value="T2SSJ"/>
    <property type="match status" value="1"/>
</dbReference>
<feature type="region of interest" description="Disordered" evidence="10">
    <location>
        <begin position="194"/>
        <end position="255"/>
    </location>
</feature>
<keyword evidence="5" id="KW-0488">Methylation</keyword>
<keyword evidence="9 11" id="KW-0472">Membrane</keyword>
<name>A0A167NUP5_9GAMM</name>
<dbReference type="PROSITE" id="PS00409">
    <property type="entry name" value="PROKAR_NTER_METHYL"/>
    <property type="match status" value="1"/>
</dbReference>
<dbReference type="Proteomes" id="UP000076661">
    <property type="component" value="Unassembled WGS sequence"/>
</dbReference>
<evidence type="ECO:0000313" key="12">
    <source>
        <dbReference type="EMBL" id="KZN68868.1"/>
    </source>
</evidence>
<dbReference type="InterPro" id="IPR012902">
    <property type="entry name" value="N_methyl_site"/>
</dbReference>
<evidence type="ECO:0000313" key="13">
    <source>
        <dbReference type="Proteomes" id="UP000076661"/>
    </source>
</evidence>
<evidence type="ECO:0000256" key="3">
    <source>
        <dbReference type="ARBA" id="ARBA00021539"/>
    </source>
</evidence>
<dbReference type="GO" id="GO:0015627">
    <property type="term" value="C:type II protein secretion system complex"/>
    <property type="evidence" value="ECO:0007669"/>
    <property type="project" value="InterPro"/>
</dbReference>
<reference evidence="12 13" key="1">
    <citation type="submission" date="2013-07" db="EMBL/GenBank/DDBJ databases">
        <title>Comparative Genomic and Metabolomic Analysis of Twelve Strains of Pseudoalteromonas luteoviolacea.</title>
        <authorList>
            <person name="Vynne N.G."/>
            <person name="Mansson M."/>
            <person name="Gram L."/>
        </authorList>
    </citation>
    <scope>NUCLEOTIDE SEQUENCE [LARGE SCALE GENOMIC DNA]</scope>
    <source>
        <strain evidence="12 13">S4060-1</strain>
    </source>
</reference>
<gene>
    <name evidence="12" type="ORF">N478_13165</name>
</gene>
<dbReference type="NCBIfam" id="TIGR01711">
    <property type="entry name" value="gspJ"/>
    <property type="match status" value="1"/>
</dbReference>
<dbReference type="Gene3D" id="3.10.610.10">
    <property type="entry name" value="GSPII I/J protein-like"/>
    <property type="match status" value="1"/>
</dbReference>
<evidence type="ECO:0000256" key="8">
    <source>
        <dbReference type="ARBA" id="ARBA00022989"/>
    </source>
</evidence>
<dbReference type="InterPro" id="IPR010055">
    <property type="entry name" value="T2SS_protein-GspJ"/>
</dbReference>
<dbReference type="PATRIC" id="fig|1365257.3.peg.1035"/>
<protein>
    <recommendedName>
        <fullName evidence="3">Type II secretion system protein J</fullName>
    </recommendedName>
</protein>
<keyword evidence="8 11" id="KW-1133">Transmembrane helix</keyword>
<keyword evidence="7 11" id="KW-0812">Transmembrane</keyword>
<comment type="subcellular location">
    <subcellularLocation>
        <location evidence="1">Cell inner membrane</location>
        <topology evidence="1">Single-pass membrane protein</topology>
    </subcellularLocation>
</comment>
<dbReference type="EMBL" id="AUXX01000007">
    <property type="protein sequence ID" value="KZN68868.1"/>
    <property type="molecule type" value="Genomic_DNA"/>
</dbReference>
<evidence type="ECO:0000256" key="1">
    <source>
        <dbReference type="ARBA" id="ARBA00004377"/>
    </source>
</evidence>
<dbReference type="NCBIfam" id="TIGR02532">
    <property type="entry name" value="IV_pilin_GFxxxE"/>
    <property type="match status" value="1"/>
</dbReference>
<dbReference type="PANTHER" id="PTHR39583:SF2">
    <property type="entry name" value="TYPE II SECRETION SYSTEM PROTEIN J"/>
    <property type="match status" value="1"/>
</dbReference>
<evidence type="ECO:0000256" key="4">
    <source>
        <dbReference type="ARBA" id="ARBA00022475"/>
    </source>
</evidence>
<feature type="compositionally biased region" description="Low complexity" evidence="10">
    <location>
        <begin position="231"/>
        <end position="255"/>
    </location>
</feature>
<evidence type="ECO:0000256" key="6">
    <source>
        <dbReference type="ARBA" id="ARBA00022519"/>
    </source>
</evidence>
<organism evidence="12 13">
    <name type="scientific">Pseudoalteromonas luteoviolacea S4060-1</name>
    <dbReference type="NCBI Taxonomy" id="1365257"/>
    <lineage>
        <taxon>Bacteria</taxon>
        <taxon>Pseudomonadati</taxon>
        <taxon>Pseudomonadota</taxon>
        <taxon>Gammaproteobacteria</taxon>
        <taxon>Alteromonadales</taxon>
        <taxon>Pseudoalteromonadaceae</taxon>
        <taxon>Pseudoalteromonas</taxon>
    </lineage>
</organism>
<dbReference type="GO" id="GO:0015628">
    <property type="term" value="P:protein secretion by the type II secretion system"/>
    <property type="evidence" value="ECO:0007669"/>
    <property type="project" value="InterPro"/>
</dbReference>
<evidence type="ECO:0000256" key="5">
    <source>
        <dbReference type="ARBA" id="ARBA00022481"/>
    </source>
</evidence>